<organism evidence="2 3">
    <name type="scientific">Dickeya undicola</name>
    <dbReference type="NCBI Taxonomy" id="1577887"/>
    <lineage>
        <taxon>Bacteria</taxon>
        <taxon>Pseudomonadati</taxon>
        <taxon>Pseudomonadota</taxon>
        <taxon>Gammaproteobacteria</taxon>
        <taxon>Enterobacterales</taxon>
        <taxon>Pectobacteriaceae</taxon>
        <taxon>Dickeya</taxon>
    </lineage>
</organism>
<sequence>MRKAEAMQKIALVRLTGKKGGQVVVRDRSKRTNISVYFEGFLQVRRVNYSDQDLCDKLVTVLKEVFKQHRTLLPDIIQRSGVNKIYEVLHHGKQEFNPDDPSPLLTSIFGPIDEDSP</sequence>
<accession>A0ABX9WMW0</accession>
<feature type="region of interest" description="Disordered" evidence="1">
    <location>
        <begin position="97"/>
        <end position="117"/>
    </location>
</feature>
<evidence type="ECO:0000256" key="1">
    <source>
        <dbReference type="SAM" id="MobiDB-lite"/>
    </source>
</evidence>
<keyword evidence="3" id="KW-1185">Reference proteome</keyword>
<reference evidence="2 3" key="1">
    <citation type="submission" date="2018-11" db="EMBL/GenBank/DDBJ databases">
        <title>Characterization of surface water Dickeya isolates.</title>
        <authorList>
            <person name="Van Gijsegem F."/>
            <person name="Pedron J."/>
        </authorList>
    </citation>
    <scope>NUCLEOTIDE SEQUENCE [LARGE SCALE GENOMIC DNA]</scope>
    <source>
        <strain evidence="2 3">FVG10-MFV-A16</strain>
    </source>
</reference>
<protein>
    <submittedName>
        <fullName evidence="2">Uncharacterized protein</fullName>
    </submittedName>
</protein>
<proteinExistence type="predicted"/>
<name>A0ABX9WMW0_9GAMM</name>
<dbReference type="Proteomes" id="UP000271870">
    <property type="component" value="Unassembled WGS sequence"/>
</dbReference>
<gene>
    <name evidence="2" type="ORF">EFS38_21075</name>
</gene>
<evidence type="ECO:0000313" key="2">
    <source>
        <dbReference type="EMBL" id="RNM12313.1"/>
    </source>
</evidence>
<evidence type="ECO:0000313" key="3">
    <source>
        <dbReference type="Proteomes" id="UP000271870"/>
    </source>
</evidence>
<feature type="non-terminal residue" evidence="2">
    <location>
        <position position="117"/>
    </location>
</feature>
<dbReference type="EMBL" id="RJLS01000190">
    <property type="protein sequence ID" value="RNM12313.1"/>
    <property type="molecule type" value="Genomic_DNA"/>
</dbReference>
<comment type="caution">
    <text evidence="2">The sequence shown here is derived from an EMBL/GenBank/DDBJ whole genome shotgun (WGS) entry which is preliminary data.</text>
</comment>